<dbReference type="SUPFAM" id="SSF48239">
    <property type="entry name" value="Terpenoid cyclases/Protein prenyltransferases"/>
    <property type="match status" value="1"/>
</dbReference>
<dbReference type="CDD" id="cd02891">
    <property type="entry name" value="A2M_like"/>
    <property type="match status" value="1"/>
</dbReference>
<dbReference type="EMBL" id="JACDQQ010001158">
    <property type="protein sequence ID" value="MBA0085686.1"/>
    <property type="molecule type" value="Genomic_DNA"/>
</dbReference>
<dbReference type="InterPro" id="IPR008930">
    <property type="entry name" value="Terpenoid_cyclase/PrenylTrfase"/>
</dbReference>
<protein>
    <recommendedName>
        <fullName evidence="4">Alpha-macroglobulin-like TED domain-containing protein</fullName>
    </recommendedName>
</protein>
<keyword evidence="6" id="KW-1185">Reference proteome</keyword>
<dbReference type="PANTHER" id="PTHR11412:SF136">
    <property type="entry name" value="CD109 ANTIGEN"/>
    <property type="match status" value="1"/>
</dbReference>
<sequence>LILYPNLIAHVSDAIEGIMERPYGCAEQTISSAYPSLLWLQLQKSRALPPSALDERARHYLHLAYAKLLRYREPGGGFSLWGHGWPQLPVSAYALRFLTEASEFIEVDPDVVAGVRGWLLQQAALPGGWMEKDSNGKYLESSSSYLTAYLVEALARDLQHRAPREKDIEVERQAVRNGIAYFSKNVWDRSDPYDIALVALAKLSARDDASQEISRLLSLGHREGETSYWDLYHNTIFYGWGYTGRLETTALVLDALAIAKQQGQSSAELDHALNRGTLFLLKNKDQYGVWYSTQATVDVLQTLIRLLDGVSPDTSHPEMRIYVDGKPGPLLPASSDARQLTPQSADLTPFLAPGKHTVELRGGGSAHASAYVNG</sequence>
<dbReference type="Proteomes" id="UP000567293">
    <property type="component" value="Unassembled WGS sequence"/>
</dbReference>
<evidence type="ECO:0000256" key="2">
    <source>
        <dbReference type="ARBA" id="ARBA00022966"/>
    </source>
</evidence>
<dbReference type="PANTHER" id="PTHR11412">
    <property type="entry name" value="MACROGLOBULIN / COMPLEMENT"/>
    <property type="match status" value="1"/>
</dbReference>
<feature type="non-terminal residue" evidence="5">
    <location>
        <position position="374"/>
    </location>
</feature>
<dbReference type="AlphaFoldDB" id="A0A7V8NQT7"/>
<reference evidence="5" key="1">
    <citation type="submission" date="2020-06" db="EMBL/GenBank/DDBJ databases">
        <title>Legume-microbial interactions unlock mineral nutrients during tropical forest succession.</title>
        <authorList>
            <person name="Epihov D.Z."/>
        </authorList>
    </citation>
    <scope>NUCLEOTIDE SEQUENCE [LARGE SCALE GENOMIC DNA]</scope>
    <source>
        <strain evidence="5">Pan2503</strain>
    </source>
</reference>
<evidence type="ECO:0000313" key="6">
    <source>
        <dbReference type="Proteomes" id="UP000567293"/>
    </source>
</evidence>
<name>A0A7V8NQT7_9BACT</name>
<dbReference type="PROSITE" id="PS00477">
    <property type="entry name" value="ALPHA_2_MACROGLOBULIN"/>
    <property type="match status" value="1"/>
</dbReference>
<organism evidence="5 6">
    <name type="scientific">Candidatus Acidiferrum panamense</name>
    <dbReference type="NCBI Taxonomy" id="2741543"/>
    <lineage>
        <taxon>Bacteria</taxon>
        <taxon>Pseudomonadati</taxon>
        <taxon>Acidobacteriota</taxon>
        <taxon>Terriglobia</taxon>
        <taxon>Candidatus Acidiferrales</taxon>
        <taxon>Candidatus Acidiferrum</taxon>
    </lineage>
</organism>
<feature type="domain" description="Alpha-macroglobulin-like TED" evidence="4">
    <location>
        <begin position="10"/>
        <end position="303"/>
    </location>
</feature>
<keyword evidence="3" id="KW-1015">Disulfide bond</keyword>
<dbReference type="GO" id="GO:0005615">
    <property type="term" value="C:extracellular space"/>
    <property type="evidence" value="ECO:0007669"/>
    <property type="project" value="InterPro"/>
</dbReference>
<feature type="non-terminal residue" evidence="5">
    <location>
        <position position="1"/>
    </location>
</feature>
<dbReference type="InterPro" id="IPR019742">
    <property type="entry name" value="MacrogloblnA2_CS"/>
</dbReference>
<dbReference type="InterPro" id="IPR047565">
    <property type="entry name" value="Alpha-macroglob_thiol-ester_cl"/>
</dbReference>
<evidence type="ECO:0000256" key="1">
    <source>
        <dbReference type="ARBA" id="ARBA00022729"/>
    </source>
</evidence>
<dbReference type="Pfam" id="PF07678">
    <property type="entry name" value="TED_complement"/>
    <property type="match status" value="1"/>
</dbReference>
<accession>A0A7V8NQT7</accession>
<gene>
    <name evidence="5" type="ORF">HRJ53_11880</name>
</gene>
<dbReference type="InterPro" id="IPR011626">
    <property type="entry name" value="Alpha-macroglobulin_TED"/>
</dbReference>
<dbReference type="SMART" id="SM01419">
    <property type="entry name" value="Thiol-ester_cl"/>
    <property type="match status" value="1"/>
</dbReference>
<keyword evidence="1" id="KW-0732">Signal</keyword>
<dbReference type="Gene3D" id="1.50.10.20">
    <property type="match status" value="1"/>
</dbReference>
<evidence type="ECO:0000256" key="3">
    <source>
        <dbReference type="ARBA" id="ARBA00023157"/>
    </source>
</evidence>
<evidence type="ECO:0000259" key="4">
    <source>
        <dbReference type="Pfam" id="PF07678"/>
    </source>
</evidence>
<comment type="caution">
    <text evidence="5">The sequence shown here is derived from an EMBL/GenBank/DDBJ whole genome shotgun (WGS) entry which is preliminary data.</text>
</comment>
<keyword evidence="2" id="KW-0882">Thioester bond</keyword>
<proteinExistence type="predicted"/>
<dbReference type="InterPro" id="IPR050473">
    <property type="entry name" value="A2M/Complement_sys"/>
</dbReference>
<evidence type="ECO:0000313" key="5">
    <source>
        <dbReference type="EMBL" id="MBA0085686.1"/>
    </source>
</evidence>